<dbReference type="STRING" id="1123377.GCA_000423885_02691"/>
<feature type="region of interest" description="Disordered" evidence="1">
    <location>
        <begin position="1"/>
        <end position="20"/>
    </location>
</feature>
<keyword evidence="3" id="KW-1185">Reference proteome</keyword>
<proteinExistence type="predicted"/>
<accession>A0A5R9PHV8</accession>
<organism evidence="2 3">
    <name type="scientific">Thermomonas fusca</name>
    <dbReference type="NCBI Taxonomy" id="215690"/>
    <lineage>
        <taxon>Bacteria</taxon>
        <taxon>Pseudomonadati</taxon>
        <taxon>Pseudomonadota</taxon>
        <taxon>Gammaproteobacteria</taxon>
        <taxon>Lysobacterales</taxon>
        <taxon>Lysobacteraceae</taxon>
        <taxon>Thermomonas</taxon>
    </lineage>
</organism>
<evidence type="ECO:0008006" key="4">
    <source>
        <dbReference type="Google" id="ProtNLM"/>
    </source>
</evidence>
<dbReference type="InterPro" id="IPR010870">
    <property type="entry name" value="Porin_O/P"/>
</dbReference>
<dbReference type="SUPFAM" id="SSF56935">
    <property type="entry name" value="Porins"/>
    <property type="match status" value="1"/>
</dbReference>
<dbReference type="AlphaFoldDB" id="A0A5R9PHV8"/>
<dbReference type="Pfam" id="PF07396">
    <property type="entry name" value="Porin_O_P"/>
    <property type="match status" value="1"/>
</dbReference>
<feature type="compositionally biased region" description="Basic residues" evidence="1">
    <location>
        <begin position="1"/>
        <end position="13"/>
    </location>
</feature>
<evidence type="ECO:0000256" key="1">
    <source>
        <dbReference type="SAM" id="MobiDB-lite"/>
    </source>
</evidence>
<evidence type="ECO:0000313" key="2">
    <source>
        <dbReference type="EMBL" id="TLX22200.1"/>
    </source>
</evidence>
<protein>
    <recommendedName>
        <fullName evidence="4">Porin</fullName>
    </recommendedName>
</protein>
<dbReference type="EMBL" id="SROY01000002">
    <property type="protein sequence ID" value="TLX22200.1"/>
    <property type="molecule type" value="Genomic_DNA"/>
</dbReference>
<dbReference type="InterPro" id="IPR023614">
    <property type="entry name" value="Porin_dom_sf"/>
</dbReference>
<gene>
    <name evidence="2" type="ORF">E5S66_06720</name>
</gene>
<dbReference type="Proteomes" id="UP000308508">
    <property type="component" value="Unassembled WGS sequence"/>
</dbReference>
<evidence type="ECO:0000313" key="3">
    <source>
        <dbReference type="Proteomes" id="UP000308508"/>
    </source>
</evidence>
<dbReference type="Gene3D" id="2.40.160.10">
    <property type="entry name" value="Porin"/>
    <property type="match status" value="1"/>
</dbReference>
<name>A0A5R9PHV8_9GAMM</name>
<sequence length="415" mass="44917">MRAARRMPLHAARRPPPAHSRIACRSRSRKSALPFRTDGRSVVPAISPGVPMRRPLPPIPLITLVAAACAAPAAAAELPFEIAPIANVQYEWARVDSDLGPLQTEDGFRRARLGFRLKGDNKRWQLVVDHDFADRTPPDAYLELTPGEGQSFRLGQFKQPFALEDAIADKQTAFLEASPVGAFVISRRIGAEYARWGKRGAFNAALFGHRLDGTSDSPGASMRGTWLLRSGKQENLHVGLSLASESPRSHSASYSLNAGSVLSDLRVASTGGIAGVERIDRAAVEGLWVRGAWSLQAETARVFLRRDAGDLAGDASSVQVTWSPTGDGRSYKRGVATAPSPKGHVGWELALRYGVMDLNDGPAMRGGRAEVWGLAATCYPHPNVRVIANLLQYDSNRRGVANDPLTAGLRLQFTY</sequence>
<comment type="caution">
    <text evidence="2">The sequence shown here is derived from an EMBL/GenBank/DDBJ whole genome shotgun (WGS) entry which is preliminary data.</text>
</comment>
<reference evidence="2 3" key="1">
    <citation type="submission" date="2019-04" db="EMBL/GenBank/DDBJ databases">
        <authorList>
            <person name="Grouzdev D.S."/>
            <person name="Nazina T.N."/>
        </authorList>
    </citation>
    <scope>NUCLEOTIDE SEQUENCE [LARGE SCALE GENOMIC DNA]</scope>
    <source>
        <strain evidence="2 3">SHC 3-19</strain>
    </source>
</reference>